<keyword evidence="3" id="KW-1185">Reference proteome</keyword>
<accession>A0ABN5JIR2</accession>
<protein>
    <submittedName>
        <fullName evidence="2">Dinitrogenase iron-molybdenum cofactor</fullName>
    </submittedName>
</protein>
<dbReference type="InterPro" id="IPR003731">
    <property type="entry name" value="Di-Nase_FeMo-co_biosynth"/>
</dbReference>
<dbReference type="EMBL" id="CP028103">
    <property type="protein sequence ID" value="AVQ32141.1"/>
    <property type="molecule type" value="Genomic_DNA"/>
</dbReference>
<evidence type="ECO:0000259" key="1">
    <source>
        <dbReference type="Pfam" id="PF02579"/>
    </source>
</evidence>
<dbReference type="RefSeq" id="WP_005948603.1">
    <property type="nucleotide sequence ID" value="NZ_CP028103.1"/>
</dbReference>
<dbReference type="GeneID" id="77468966"/>
<dbReference type="InterPro" id="IPR033913">
    <property type="entry name" value="MTH1175_dom"/>
</dbReference>
<reference evidence="3" key="1">
    <citation type="journal article" date="2018" name="MSphere">
        <title>Fusobacterium Genomics Using MinION and Illumina Sequencing Enables Genome Completion and Correction.</title>
        <authorList>
            <person name="Todd S.M."/>
            <person name="Settlage R.E."/>
            <person name="Lahmers K.K."/>
            <person name="Slade D.J."/>
        </authorList>
    </citation>
    <scope>NUCLEOTIDE SEQUENCE [LARGE SCALE GENOMIC DNA]</scope>
    <source>
        <strain evidence="3">ATCC 27725</strain>
    </source>
</reference>
<dbReference type="Pfam" id="PF02579">
    <property type="entry name" value="Nitro_FeMo-Co"/>
    <property type="match status" value="1"/>
</dbReference>
<dbReference type="CDD" id="cd00851">
    <property type="entry name" value="MTH1175"/>
    <property type="match status" value="1"/>
</dbReference>
<name>A0ABN5JIR2_FUSVA</name>
<dbReference type="InterPro" id="IPR036105">
    <property type="entry name" value="DiNase_FeMo-co_biosyn_sf"/>
</dbReference>
<dbReference type="PANTHER" id="PTHR42983">
    <property type="entry name" value="DINITROGENASE IRON-MOLYBDENUM COFACTOR PROTEIN-RELATED"/>
    <property type="match status" value="1"/>
</dbReference>
<organism evidence="2 3">
    <name type="scientific">Fusobacterium varium ATCC 27725</name>
    <dbReference type="NCBI Taxonomy" id="469618"/>
    <lineage>
        <taxon>Bacteria</taxon>
        <taxon>Fusobacteriati</taxon>
        <taxon>Fusobacteriota</taxon>
        <taxon>Fusobacteriia</taxon>
        <taxon>Fusobacteriales</taxon>
        <taxon>Fusobacteriaceae</taxon>
        <taxon>Fusobacterium</taxon>
    </lineage>
</organism>
<evidence type="ECO:0000313" key="2">
    <source>
        <dbReference type="EMBL" id="AVQ32141.1"/>
    </source>
</evidence>
<sequence>MSNEVLRVGFSTNDGVVLEGHFGHCEKFAVYTIENRKVVNKEIVTAPEHTPGAFPKFMAEQKVNVVITGGMGQKAMDILRANKIEIILGASGKIEDVLKVYLEGNLVSDGAACAHHHHDHHEEHNCKH</sequence>
<evidence type="ECO:0000313" key="3">
    <source>
        <dbReference type="Proteomes" id="UP000241238"/>
    </source>
</evidence>
<dbReference type="SUPFAM" id="SSF53146">
    <property type="entry name" value="Nitrogenase accessory factor-like"/>
    <property type="match status" value="1"/>
</dbReference>
<dbReference type="Proteomes" id="UP000241238">
    <property type="component" value="Chromosome"/>
</dbReference>
<dbReference type="Gene3D" id="3.30.420.130">
    <property type="entry name" value="Dinitrogenase iron-molybdenum cofactor biosynthesis domain"/>
    <property type="match status" value="1"/>
</dbReference>
<proteinExistence type="predicted"/>
<dbReference type="PANTHER" id="PTHR42983:SF1">
    <property type="entry name" value="IRON-MOLYBDENUM PROTEIN"/>
    <property type="match status" value="1"/>
</dbReference>
<gene>
    <name evidence="2" type="ORF">C4N18_13245</name>
</gene>
<feature type="domain" description="Dinitrogenase iron-molybdenum cofactor biosynthesis" evidence="1">
    <location>
        <begin position="17"/>
        <end position="102"/>
    </location>
</feature>